<dbReference type="GeneID" id="116301119"/>
<dbReference type="InterPro" id="IPR000086">
    <property type="entry name" value="NUDIX_hydrolase_dom"/>
</dbReference>
<protein>
    <submittedName>
        <fullName evidence="7">Uridine diphosphate glucose pyrophosphatase NUDT22-like</fullName>
    </submittedName>
</protein>
<dbReference type="PROSITE" id="PS51462">
    <property type="entry name" value="NUDIX"/>
    <property type="match status" value="1"/>
</dbReference>
<evidence type="ECO:0000256" key="2">
    <source>
        <dbReference type="ARBA" id="ARBA00022723"/>
    </source>
</evidence>
<dbReference type="AlphaFoldDB" id="A0A6P8IH91"/>
<organism evidence="6 7">
    <name type="scientific">Actinia tenebrosa</name>
    <name type="common">Australian red waratah sea anemone</name>
    <dbReference type="NCBI Taxonomy" id="6105"/>
    <lineage>
        <taxon>Eukaryota</taxon>
        <taxon>Metazoa</taxon>
        <taxon>Cnidaria</taxon>
        <taxon>Anthozoa</taxon>
        <taxon>Hexacorallia</taxon>
        <taxon>Actiniaria</taxon>
        <taxon>Actiniidae</taxon>
        <taxon>Actinia</taxon>
    </lineage>
</organism>
<dbReference type="InterPro" id="IPR055295">
    <property type="entry name" value="NUDT22/NUDT9-like"/>
</dbReference>
<dbReference type="SUPFAM" id="SSF55811">
    <property type="entry name" value="Nudix"/>
    <property type="match status" value="1"/>
</dbReference>
<dbReference type="Gene3D" id="3.90.79.10">
    <property type="entry name" value="Nucleoside Triphosphate Pyrophosphohydrolase"/>
    <property type="match status" value="1"/>
</dbReference>
<proteinExistence type="predicted"/>
<evidence type="ECO:0000259" key="5">
    <source>
        <dbReference type="PROSITE" id="PS51462"/>
    </source>
</evidence>
<evidence type="ECO:0000256" key="4">
    <source>
        <dbReference type="ARBA" id="ARBA00022842"/>
    </source>
</evidence>
<feature type="domain" description="Nudix hydrolase" evidence="5">
    <location>
        <begin position="128"/>
        <end position="288"/>
    </location>
</feature>
<keyword evidence="4" id="KW-0460">Magnesium</keyword>
<dbReference type="PANTHER" id="PTHR31835">
    <property type="entry name" value="URIDINE DIPHOSPHATE GLUCOSE PYROPHOSPHATASE"/>
    <property type="match status" value="1"/>
</dbReference>
<dbReference type="InterPro" id="IPR015797">
    <property type="entry name" value="NUDIX_hydrolase-like_dom_sf"/>
</dbReference>
<dbReference type="InParanoid" id="A0A6P8IH91"/>
<reference evidence="7" key="1">
    <citation type="submission" date="2025-08" db="UniProtKB">
        <authorList>
            <consortium name="RefSeq"/>
        </authorList>
    </citation>
    <scope>IDENTIFICATION</scope>
    <source>
        <tissue evidence="7">Tentacle</tissue>
    </source>
</reference>
<dbReference type="RefSeq" id="XP_031565988.1">
    <property type="nucleotide sequence ID" value="XM_031710128.1"/>
</dbReference>
<name>A0A6P8IH91_ACTTE</name>
<dbReference type="GO" id="GO:0046872">
    <property type="term" value="F:metal ion binding"/>
    <property type="evidence" value="ECO:0007669"/>
    <property type="project" value="UniProtKB-KW"/>
</dbReference>
<dbReference type="OrthoDB" id="242473at2759"/>
<sequence>MAFAHDGFVFKPSSLFYEELYNWCCMPVQENQVIVNLSSDFDRKPLEDELESQIEKLWEKRVKDLPLLYNASKFRLQSVELTKNRLILNVGMTCYRDFICTNMRNDIMRERIRQHSLDKYGDPHSCFADPVGVDGLVISSDDKVILLRRSQQVYEAPGMFHIPGGHPEPSEVKGNNEGKLKLEDMDPKDVVHEMFYSIVKEVRDEVNVPIGSLSWPVLIGIQRNQESSGRPEACFLIRCSLSSEEIKKCYAKGGPEAYESTEILTIGMSEFREWNPTNQMTKLLEEITPSTKATLHFYLQKNNCSHETKHQATNSTGGFEESINCVATLNIKGGLGFSRGGECQGIRP</sequence>
<comment type="cofactor">
    <cofactor evidence="1">
        <name>Mg(2+)</name>
        <dbReference type="ChEBI" id="CHEBI:18420"/>
    </cofactor>
</comment>
<dbReference type="Proteomes" id="UP000515163">
    <property type="component" value="Unplaced"/>
</dbReference>
<keyword evidence="6" id="KW-1185">Reference proteome</keyword>
<dbReference type="PANTHER" id="PTHR31835:SF1">
    <property type="entry name" value="URIDINE DIPHOSPHATE GLUCOSE PYROPHOSPHATASE NUDT22"/>
    <property type="match status" value="1"/>
</dbReference>
<dbReference type="FunCoup" id="A0A6P8IH91">
    <property type="interactions" value="270"/>
</dbReference>
<evidence type="ECO:0000256" key="1">
    <source>
        <dbReference type="ARBA" id="ARBA00001946"/>
    </source>
</evidence>
<dbReference type="KEGG" id="aten:116301119"/>
<dbReference type="GO" id="GO:0052751">
    <property type="term" value="F:GDP-mannose hydrolase activity"/>
    <property type="evidence" value="ECO:0007669"/>
    <property type="project" value="TreeGrafter"/>
</dbReference>
<gene>
    <name evidence="7" type="primary">LOC116301119</name>
</gene>
<keyword evidence="3" id="KW-0378">Hydrolase</keyword>
<evidence type="ECO:0000256" key="3">
    <source>
        <dbReference type="ARBA" id="ARBA00022801"/>
    </source>
</evidence>
<evidence type="ECO:0000313" key="7">
    <source>
        <dbReference type="RefSeq" id="XP_031565988.1"/>
    </source>
</evidence>
<accession>A0A6P8IH91</accession>
<evidence type="ECO:0000313" key="6">
    <source>
        <dbReference type="Proteomes" id="UP000515163"/>
    </source>
</evidence>
<keyword evidence="2" id="KW-0479">Metal-binding</keyword>